<sequence>MSRADRHPMITAHMATYISVRRHELGLSLQQVADRCGSSKAHIWALERRQSKNPTLWLILGLCEALNCSLNSLIGADVSQPILSSQEMALIDAHRRIFPSA</sequence>
<accession>A0A7J4WX03</accession>
<dbReference type="AlphaFoldDB" id="A0A7J4WX03"/>
<dbReference type="PROSITE" id="PS50943">
    <property type="entry name" value="HTH_CROC1"/>
    <property type="match status" value="1"/>
</dbReference>
<dbReference type="Pfam" id="PF13560">
    <property type="entry name" value="HTH_31"/>
    <property type="match status" value="1"/>
</dbReference>
<dbReference type="Proteomes" id="UP000436911">
    <property type="component" value="Unassembled WGS sequence"/>
</dbReference>
<proteinExistence type="predicted"/>
<dbReference type="CDD" id="cd00093">
    <property type="entry name" value="HTH_XRE"/>
    <property type="match status" value="1"/>
</dbReference>
<dbReference type="GO" id="GO:0003677">
    <property type="term" value="F:DNA binding"/>
    <property type="evidence" value="ECO:0007669"/>
    <property type="project" value="InterPro"/>
</dbReference>
<feature type="domain" description="HTH cro/C1-type" evidence="1">
    <location>
        <begin position="18"/>
        <end position="73"/>
    </location>
</feature>
<dbReference type="InterPro" id="IPR010982">
    <property type="entry name" value="Lambda_DNA-bd_dom_sf"/>
</dbReference>
<evidence type="ECO:0000313" key="2">
    <source>
        <dbReference type="EMBL" id="KAA3518858.1"/>
    </source>
</evidence>
<protein>
    <submittedName>
        <fullName evidence="2">XRE family transcriptional regulator</fullName>
    </submittedName>
</protein>
<comment type="caution">
    <text evidence="2">The sequence shown here is derived from an EMBL/GenBank/DDBJ whole genome shotgun (WGS) entry which is preliminary data.</text>
</comment>
<dbReference type="RefSeq" id="WP_149916887.1">
    <property type="nucleotide sequence ID" value="NZ_QUSG01000044.1"/>
</dbReference>
<dbReference type="SUPFAM" id="SSF47413">
    <property type="entry name" value="lambda repressor-like DNA-binding domains"/>
    <property type="match status" value="1"/>
</dbReference>
<dbReference type="EMBL" id="QUSG01000044">
    <property type="protein sequence ID" value="KAA3518858.1"/>
    <property type="molecule type" value="Genomic_DNA"/>
</dbReference>
<organism evidence="2 3">
    <name type="scientific">Agrobacterium vitis</name>
    <name type="common">Rhizobium vitis</name>
    <dbReference type="NCBI Taxonomy" id="373"/>
    <lineage>
        <taxon>Bacteria</taxon>
        <taxon>Pseudomonadati</taxon>
        <taxon>Pseudomonadota</taxon>
        <taxon>Alphaproteobacteria</taxon>
        <taxon>Hyphomicrobiales</taxon>
        <taxon>Rhizobiaceae</taxon>
        <taxon>Rhizobium/Agrobacterium group</taxon>
        <taxon>Agrobacterium</taxon>
    </lineage>
</organism>
<dbReference type="InterPro" id="IPR001387">
    <property type="entry name" value="Cro/C1-type_HTH"/>
</dbReference>
<evidence type="ECO:0000313" key="3">
    <source>
        <dbReference type="Proteomes" id="UP000436911"/>
    </source>
</evidence>
<evidence type="ECO:0000259" key="1">
    <source>
        <dbReference type="PROSITE" id="PS50943"/>
    </source>
</evidence>
<gene>
    <name evidence="2" type="ORF">DXT89_26680</name>
</gene>
<dbReference type="Gene3D" id="1.10.260.40">
    <property type="entry name" value="lambda repressor-like DNA-binding domains"/>
    <property type="match status" value="1"/>
</dbReference>
<reference evidence="2 3" key="1">
    <citation type="submission" date="2018-08" db="EMBL/GenBank/DDBJ databases">
        <title>Genome sequencing of Agrobacterium vitis strain ICMP 10754.</title>
        <authorList>
            <person name="Visnovsky S.B."/>
            <person name="Pitman A.R."/>
        </authorList>
    </citation>
    <scope>NUCLEOTIDE SEQUENCE [LARGE SCALE GENOMIC DNA]</scope>
    <source>
        <strain evidence="2 3">ICMP 10754</strain>
    </source>
</reference>
<name>A0A7J4WX03_AGRVI</name>
<dbReference type="SMART" id="SM00530">
    <property type="entry name" value="HTH_XRE"/>
    <property type="match status" value="1"/>
</dbReference>